<dbReference type="EMBL" id="JACGWJ010000006">
    <property type="protein sequence ID" value="KAL0413944.1"/>
    <property type="molecule type" value="Genomic_DNA"/>
</dbReference>
<dbReference type="AlphaFoldDB" id="A0AAW2UAR1"/>
<gene>
    <name evidence="2" type="ORF">Sradi_1596100</name>
</gene>
<dbReference type="InterPro" id="IPR043502">
    <property type="entry name" value="DNA/RNA_pol_sf"/>
</dbReference>
<dbReference type="SUPFAM" id="SSF56672">
    <property type="entry name" value="DNA/RNA polymerases"/>
    <property type="match status" value="1"/>
</dbReference>
<feature type="domain" description="Reverse transcriptase Ty1/copia-type" evidence="1">
    <location>
        <begin position="11"/>
        <end position="137"/>
    </location>
</feature>
<dbReference type="PANTHER" id="PTHR11439">
    <property type="entry name" value="GAG-POL-RELATED RETROTRANSPOSON"/>
    <property type="match status" value="1"/>
</dbReference>
<protein>
    <submittedName>
        <fullName evidence="2">Retrovirus-related Pol polyprotein from transposon TNT 1-94</fullName>
    </submittedName>
</protein>
<name>A0AAW2UAR1_SESRA</name>
<organism evidence="2">
    <name type="scientific">Sesamum radiatum</name>
    <name type="common">Black benniseed</name>
    <dbReference type="NCBI Taxonomy" id="300843"/>
    <lineage>
        <taxon>Eukaryota</taxon>
        <taxon>Viridiplantae</taxon>
        <taxon>Streptophyta</taxon>
        <taxon>Embryophyta</taxon>
        <taxon>Tracheophyta</taxon>
        <taxon>Spermatophyta</taxon>
        <taxon>Magnoliopsida</taxon>
        <taxon>eudicotyledons</taxon>
        <taxon>Gunneridae</taxon>
        <taxon>Pentapetalae</taxon>
        <taxon>asterids</taxon>
        <taxon>lamiids</taxon>
        <taxon>Lamiales</taxon>
        <taxon>Pedaliaceae</taxon>
        <taxon>Sesamum</taxon>
    </lineage>
</organism>
<evidence type="ECO:0000313" key="2">
    <source>
        <dbReference type="EMBL" id="KAL0413944.1"/>
    </source>
</evidence>
<dbReference type="CDD" id="cd09272">
    <property type="entry name" value="RNase_HI_RT_Ty1"/>
    <property type="match status" value="1"/>
</dbReference>
<dbReference type="Pfam" id="PF07727">
    <property type="entry name" value="RVT_2"/>
    <property type="match status" value="1"/>
</dbReference>
<comment type="caution">
    <text evidence="2">The sequence shown here is derived from an EMBL/GenBank/DDBJ whole genome shotgun (WGS) entry which is preliminary data.</text>
</comment>
<dbReference type="InterPro" id="IPR013103">
    <property type="entry name" value="RVT_2"/>
</dbReference>
<evidence type="ECO:0000259" key="1">
    <source>
        <dbReference type="Pfam" id="PF07727"/>
    </source>
</evidence>
<accession>A0AAW2UAR1</accession>
<proteinExistence type="predicted"/>
<sequence length="335" mass="37536">MDSELEALEKNNTWTVTPLLQDKKAIGCRWIYKLKLNADGSVNKHKARMVAKGYNQVEGIDYVDSFSLVAKAVTVRLLLAVIASLHLYLHHVDVNNAFLHGNLEEEIYMLPPEGYMVPERHVCKLNRSLYGLNKHPDNGMQNLLPEFKLLALYSQNMTTACSQNTLQQTKYITDLIQDAGITHAKTSTTPLPTGIKFTSEAGSSLISWKKKKQHTVSRSTAEAEYRSMASTTCELVWVYNLLQDLYIQVPTPIPFLCDNQAALHIVANPVFHERTKHLEIDCHLVRDKYKEGFLAPKHVASSAQLADIFTKTLTGPTFLAMVSKLGLVDLTPSPT</sequence>
<dbReference type="PANTHER" id="PTHR11439:SF511">
    <property type="match status" value="1"/>
</dbReference>
<reference evidence="2" key="2">
    <citation type="journal article" date="2024" name="Plant">
        <title>Genomic evolution and insights into agronomic trait innovations of Sesamum species.</title>
        <authorList>
            <person name="Miao H."/>
            <person name="Wang L."/>
            <person name="Qu L."/>
            <person name="Liu H."/>
            <person name="Sun Y."/>
            <person name="Le M."/>
            <person name="Wang Q."/>
            <person name="Wei S."/>
            <person name="Zheng Y."/>
            <person name="Lin W."/>
            <person name="Duan Y."/>
            <person name="Cao H."/>
            <person name="Xiong S."/>
            <person name="Wang X."/>
            <person name="Wei L."/>
            <person name="Li C."/>
            <person name="Ma Q."/>
            <person name="Ju M."/>
            <person name="Zhao R."/>
            <person name="Li G."/>
            <person name="Mu C."/>
            <person name="Tian Q."/>
            <person name="Mei H."/>
            <person name="Zhang T."/>
            <person name="Gao T."/>
            <person name="Zhang H."/>
        </authorList>
    </citation>
    <scope>NUCLEOTIDE SEQUENCE</scope>
    <source>
        <strain evidence="2">G02</strain>
    </source>
</reference>
<reference evidence="2" key="1">
    <citation type="submission" date="2020-06" db="EMBL/GenBank/DDBJ databases">
        <authorList>
            <person name="Li T."/>
            <person name="Hu X."/>
            <person name="Zhang T."/>
            <person name="Song X."/>
            <person name="Zhang H."/>
            <person name="Dai N."/>
            <person name="Sheng W."/>
            <person name="Hou X."/>
            <person name="Wei L."/>
        </authorList>
    </citation>
    <scope>NUCLEOTIDE SEQUENCE</scope>
    <source>
        <strain evidence="2">G02</strain>
        <tissue evidence="2">Leaf</tissue>
    </source>
</reference>